<dbReference type="EMBL" id="CP003218">
    <property type="protein sequence ID" value="AEX06473.1"/>
    <property type="molecule type" value="Genomic_DNA"/>
</dbReference>
<dbReference type="Proteomes" id="UP000007843">
    <property type="component" value="Chromosome"/>
</dbReference>
<dbReference type="InterPro" id="IPR007893">
    <property type="entry name" value="Spore_coat_U/FanG"/>
</dbReference>
<dbReference type="PANTHER" id="PTHR37089:SF3">
    <property type="entry name" value="EXPORTED PROTEIN"/>
    <property type="match status" value="1"/>
</dbReference>
<dbReference type="KEGG" id="kox:KOX_23785"/>
<protein>
    <submittedName>
        <fullName evidence="3">Spore coat U domain-containing protein</fullName>
    </submittedName>
</protein>
<keyword evidence="1" id="KW-0732">Signal</keyword>
<sequence>MGFMLRPEWLTLLLLFTSGAHAAVAQKTFKVSAQITAGCALGAGDGSQTTDFGTLNFGTLSSLYSNVDVASTAGAGSIIVTCTPGTAISIALDYGVNGGSATQRYMSNGNSSTLAYQLYQDANRANVWGSSTLALSVASFPSTTQTYTVYGRLFATNGFPAVGSYTDTVTVTLTY</sequence>
<dbReference type="PANTHER" id="PTHR37089">
    <property type="entry name" value="PROTEIN U-RELATED"/>
    <property type="match status" value="1"/>
</dbReference>
<gene>
    <name evidence="3" type="ordered locus">KOX_23785</name>
</gene>
<evidence type="ECO:0000313" key="4">
    <source>
        <dbReference type="Proteomes" id="UP000007843"/>
    </source>
</evidence>
<dbReference type="SMART" id="SM00972">
    <property type="entry name" value="SCPU"/>
    <property type="match status" value="1"/>
</dbReference>
<evidence type="ECO:0000256" key="1">
    <source>
        <dbReference type="SAM" id="SignalP"/>
    </source>
</evidence>
<feature type="chain" id="PRO_5002611232" evidence="1">
    <location>
        <begin position="23"/>
        <end position="175"/>
    </location>
</feature>
<reference evidence="3 4" key="1">
    <citation type="journal article" date="2012" name="J. Bacteriol.">
        <title>Complete genome sequence of Klebsiella oxytoca KCTC 1686, used in production of 2,3-butanediol.</title>
        <authorList>
            <person name="Shin S.H."/>
            <person name="Kim S."/>
            <person name="Kim J.Y."/>
            <person name="Lee S."/>
            <person name="Um Y."/>
            <person name="Oh M.K."/>
            <person name="Kim Y.R."/>
            <person name="Lee J."/>
            <person name="Yang K.S."/>
        </authorList>
    </citation>
    <scope>NUCLEOTIDE SEQUENCE [LARGE SCALE GENOMIC DNA]</scope>
    <source>
        <strain evidence="4">ATCC 8724 / DSM 4798 / JCM 20051 / NBRC 3318 / NRRL B-199 / KCTC 1686</strain>
    </source>
</reference>
<evidence type="ECO:0000259" key="2">
    <source>
        <dbReference type="Pfam" id="PF05229"/>
    </source>
</evidence>
<dbReference type="PATRIC" id="fig|1006551.4.peg.4775"/>
<organism evidence="3 4">
    <name type="scientific">Klebsiella michiganensis (strain ATCC 8724 / DSM 4798 / JCM 20051 / NBRC 3318 / NRRL B-199 / KCTC 1686 / BUCSAV 143 / CCM 1901)</name>
    <dbReference type="NCBI Taxonomy" id="1006551"/>
    <lineage>
        <taxon>Bacteria</taxon>
        <taxon>Pseudomonadati</taxon>
        <taxon>Pseudomonadota</taxon>
        <taxon>Gammaproteobacteria</taxon>
        <taxon>Enterobacterales</taxon>
        <taxon>Enterobacteriaceae</taxon>
        <taxon>Klebsiella/Raoultella group</taxon>
        <taxon>Klebsiella</taxon>
    </lineage>
</organism>
<feature type="domain" description="Spore coat protein U/FanG" evidence="2">
    <location>
        <begin position="26"/>
        <end position="172"/>
    </location>
</feature>
<proteinExistence type="predicted"/>
<dbReference type="SUPFAM" id="SSF49401">
    <property type="entry name" value="Bacterial adhesins"/>
    <property type="match status" value="1"/>
</dbReference>
<dbReference type="AlphaFoldDB" id="A0A0H3HG77"/>
<dbReference type="InterPro" id="IPR008966">
    <property type="entry name" value="Adhesion_dom_sf"/>
</dbReference>
<feature type="signal peptide" evidence="1">
    <location>
        <begin position="1"/>
        <end position="22"/>
    </location>
</feature>
<dbReference type="HOGENOM" id="CLU_103262_3_1_6"/>
<dbReference type="Pfam" id="PF05229">
    <property type="entry name" value="SCPU"/>
    <property type="match status" value="1"/>
</dbReference>
<name>A0A0H3HG77_KLEM8</name>
<evidence type="ECO:0000313" key="3">
    <source>
        <dbReference type="EMBL" id="AEX06473.1"/>
    </source>
</evidence>
<dbReference type="InterPro" id="IPR053167">
    <property type="entry name" value="Spore_coat_component"/>
</dbReference>
<accession>A0A0H3HG77</accession>